<dbReference type="Gene3D" id="3.40.50.720">
    <property type="entry name" value="NAD(P)-binding Rossmann-like Domain"/>
    <property type="match status" value="1"/>
</dbReference>
<proteinExistence type="inferred from homology"/>
<dbReference type="PRINTS" id="PR00080">
    <property type="entry name" value="SDRFAMILY"/>
</dbReference>
<dbReference type="PRINTS" id="PR00081">
    <property type="entry name" value="GDHRDH"/>
</dbReference>
<feature type="transmembrane region" description="Helical" evidence="3">
    <location>
        <begin position="223"/>
        <end position="243"/>
    </location>
</feature>
<evidence type="ECO:0008006" key="5">
    <source>
        <dbReference type="Google" id="ProtNLM"/>
    </source>
</evidence>
<name>A0A381VCL9_9ZZZZ</name>
<dbReference type="PANTHER" id="PTHR43669:SF12">
    <property type="entry name" value="BLR5618 PROTEIN"/>
    <property type="match status" value="1"/>
</dbReference>
<gene>
    <name evidence="4" type="ORF">METZ01_LOCUS89977</name>
</gene>
<sequence>MNTRIKTAIITGAGSGVGRAAALALHSEGYSVSLAGRRLDALEETAALASSSGERTLVVPTDITDAASVSDLFSRTVSAFGRVDVLFNNAGIGARPVPMEELDIEEWRAVVDVNLTGTFLCTQEAFRIMKSQQPKGGRIINNGSISAHTPRPNSAPYTATKHAISGLTRSTSLDGRAHDIACGQIDIGNALTDMTARMAGGVAQANGSIAVEPTMDVNDIGRAIIYMAGLPLGANVLFMTVMASNMPFVGRG</sequence>
<accession>A0A381VCL9</accession>
<dbReference type="InterPro" id="IPR020904">
    <property type="entry name" value="Sc_DH/Rdtase_CS"/>
</dbReference>
<dbReference type="Pfam" id="PF00106">
    <property type="entry name" value="adh_short"/>
    <property type="match status" value="1"/>
</dbReference>
<dbReference type="FunFam" id="3.40.50.720:FF:000084">
    <property type="entry name" value="Short-chain dehydrogenase reductase"/>
    <property type="match status" value="1"/>
</dbReference>
<dbReference type="SUPFAM" id="SSF51735">
    <property type="entry name" value="NAD(P)-binding Rossmann-fold domains"/>
    <property type="match status" value="1"/>
</dbReference>
<keyword evidence="3" id="KW-0472">Membrane</keyword>
<dbReference type="GO" id="GO:0016491">
    <property type="term" value="F:oxidoreductase activity"/>
    <property type="evidence" value="ECO:0007669"/>
    <property type="project" value="UniProtKB-KW"/>
</dbReference>
<dbReference type="InterPro" id="IPR002347">
    <property type="entry name" value="SDR_fam"/>
</dbReference>
<evidence type="ECO:0000256" key="3">
    <source>
        <dbReference type="SAM" id="Phobius"/>
    </source>
</evidence>
<dbReference type="AlphaFoldDB" id="A0A381VCL9"/>
<evidence type="ECO:0000256" key="1">
    <source>
        <dbReference type="ARBA" id="ARBA00006484"/>
    </source>
</evidence>
<dbReference type="EMBL" id="UINC01008240">
    <property type="protein sequence ID" value="SVA37123.1"/>
    <property type="molecule type" value="Genomic_DNA"/>
</dbReference>
<dbReference type="PANTHER" id="PTHR43669">
    <property type="entry name" value="5-KETO-D-GLUCONATE 5-REDUCTASE"/>
    <property type="match status" value="1"/>
</dbReference>
<dbReference type="InterPro" id="IPR036291">
    <property type="entry name" value="NAD(P)-bd_dom_sf"/>
</dbReference>
<organism evidence="4">
    <name type="scientific">marine metagenome</name>
    <dbReference type="NCBI Taxonomy" id="408172"/>
    <lineage>
        <taxon>unclassified sequences</taxon>
        <taxon>metagenomes</taxon>
        <taxon>ecological metagenomes</taxon>
    </lineage>
</organism>
<keyword evidence="2" id="KW-0560">Oxidoreductase</keyword>
<protein>
    <recommendedName>
        <fullName evidence="5">3-oxoacyl-ACP reductase</fullName>
    </recommendedName>
</protein>
<dbReference type="PROSITE" id="PS00061">
    <property type="entry name" value="ADH_SHORT"/>
    <property type="match status" value="1"/>
</dbReference>
<dbReference type="CDD" id="cd05233">
    <property type="entry name" value="SDR_c"/>
    <property type="match status" value="1"/>
</dbReference>
<keyword evidence="3" id="KW-1133">Transmembrane helix</keyword>
<comment type="similarity">
    <text evidence="1">Belongs to the short-chain dehydrogenases/reductases (SDR) family.</text>
</comment>
<evidence type="ECO:0000313" key="4">
    <source>
        <dbReference type="EMBL" id="SVA37123.1"/>
    </source>
</evidence>
<keyword evidence="3" id="KW-0812">Transmembrane</keyword>
<reference evidence="4" key="1">
    <citation type="submission" date="2018-05" db="EMBL/GenBank/DDBJ databases">
        <authorList>
            <person name="Lanie J.A."/>
            <person name="Ng W.-L."/>
            <person name="Kazmierczak K.M."/>
            <person name="Andrzejewski T.M."/>
            <person name="Davidsen T.M."/>
            <person name="Wayne K.J."/>
            <person name="Tettelin H."/>
            <person name="Glass J.I."/>
            <person name="Rusch D."/>
            <person name="Podicherti R."/>
            <person name="Tsui H.-C.T."/>
            <person name="Winkler M.E."/>
        </authorList>
    </citation>
    <scope>NUCLEOTIDE SEQUENCE</scope>
</reference>
<evidence type="ECO:0000256" key="2">
    <source>
        <dbReference type="ARBA" id="ARBA00023002"/>
    </source>
</evidence>